<accession>A0ABR3EMN6</accession>
<dbReference type="EMBL" id="JBAHYK010002994">
    <property type="protein sequence ID" value="KAL0564085.1"/>
    <property type="molecule type" value="Genomic_DNA"/>
</dbReference>
<protein>
    <submittedName>
        <fullName evidence="1">Uncharacterized protein</fullName>
    </submittedName>
</protein>
<evidence type="ECO:0000313" key="1">
    <source>
        <dbReference type="EMBL" id="KAL0564085.1"/>
    </source>
</evidence>
<name>A0ABR3EMN6_9AGAR</name>
<sequence>MTDNVFTGDVPDLYKQFMLATRIWGMIEAEQRAGVHHDLKDPSTQQLVTTLTVECPPCPKDGMNMEPGWQRTPHQHLILTRLTLDSNYQANHFAKKNCDPNDVLLWAGRGYLPIASVYNRHCGFAEPSSDEKSVCGHLKVVNKQNKVKFKNMDISGIVNCQCCHVFIRTSANLQCVERWVCVDECLARAVAQKCSPDKNKEQGPYVVSYDAMCSLCKRIIIRWNTMHPDYVHVAERMYWVIPVCHCRNHIESCEPLYLYVYKECVGEFKAETAEQAWDTLNALGASIRQMNLGAREDTLNLAIGDWNWRKTTGLSKQLQKEVLDLIKRCNNKRNFFVGLWHLHGDKALQWNAEDRSPRVDAKRKLSVKSVYMHDVNAKDLFETPVGKQKSGVAANFIQEGLALAVLQDTIQRLVRKQSPDAKEIDKRRSKLANRLKDFRKAQGKIMRADAARAYTKHLPCHPEEELLCLPSDFDEEERLRFKMVPLAERQASLVKGKLFDVIRALQNDVRALTAGLERKIKHARGQAANTRAMTQLNELQAKQDRHMYDYSCLRQMLEKLGALDEEWPELRLEDTYRK</sequence>
<reference evidence="1 2" key="1">
    <citation type="submission" date="2024-02" db="EMBL/GenBank/DDBJ databases">
        <title>A draft genome for the cacao thread blight pathogen Marasmius crinis-equi.</title>
        <authorList>
            <person name="Cohen S.P."/>
            <person name="Baruah I.K."/>
            <person name="Amoako-Attah I."/>
            <person name="Bukari Y."/>
            <person name="Meinhardt L.W."/>
            <person name="Bailey B.A."/>
        </authorList>
    </citation>
    <scope>NUCLEOTIDE SEQUENCE [LARGE SCALE GENOMIC DNA]</scope>
    <source>
        <strain evidence="1 2">GH-76</strain>
    </source>
</reference>
<evidence type="ECO:0000313" key="2">
    <source>
        <dbReference type="Proteomes" id="UP001465976"/>
    </source>
</evidence>
<gene>
    <name evidence="1" type="ORF">V5O48_017971</name>
</gene>
<comment type="caution">
    <text evidence="1">The sequence shown here is derived from an EMBL/GenBank/DDBJ whole genome shotgun (WGS) entry which is preliminary data.</text>
</comment>
<dbReference type="InterPro" id="IPR040521">
    <property type="entry name" value="KDZ"/>
</dbReference>
<proteinExistence type="predicted"/>
<organism evidence="1 2">
    <name type="scientific">Marasmius crinis-equi</name>
    <dbReference type="NCBI Taxonomy" id="585013"/>
    <lineage>
        <taxon>Eukaryota</taxon>
        <taxon>Fungi</taxon>
        <taxon>Dikarya</taxon>
        <taxon>Basidiomycota</taxon>
        <taxon>Agaricomycotina</taxon>
        <taxon>Agaricomycetes</taxon>
        <taxon>Agaricomycetidae</taxon>
        <taxon>Agaricales</taxon>
        <taxon>Marasmiineae</taxon>
        <taxon>Marasmiaceae</taxon>
        <taxon>Marasmius</taxon>
    </lineage>
</organism>
<dbReference type="Pfam" id="PF18758">
    <property type="entry name" value="KDZ"/>
    <property type="match status" value="1"/>
</dbReference>
<dbReference type="Proteomes" id="UP001465976">
    <property type="component" value="Unassembled WGS sequence"/>
</dbReference>
<keyword evidence="2" id="KW-1185">Reference proteome</keyword>